<comment type="subcellular location">
    <subcellularLocation>
        <location evidence="1">Nucleus</location>
        <location evidence="1">Nucleolus</location>
    </subcellularLocation>
</comment>
<dbReference type="STRING" id="3775.A0A1Q3D516"/>
<dbReference type="PANTHER" id="PTHR12826">
    <property type="entry name" value="RIBONUCLEASE Y"/>
    <property type="match status" value="1"/>
</dbReference>
<evidence type="ECO:0000259" key="6">
    <source>
        <dbReference type="SMART" id="SM00322"/>
    </source>
</evidence>
<dbReference type="InParanoid" id="A0A1Q3D516"/>
<evidence type="ECO:0000256" key="3">
    <source>
        <dbReference type="ARBA" id="ARBA00022884"/>
    </source>
</evidence>
<evidence type="ECO:0000313" key="7">
    <source>
        <dbReference type="EMBL" id="GAV87403.1"/>
    </source>
</evidence>
<sequence>MLFSNEPVYSMQSSEAPMSMELEKTPPVALPPKPKFEPLTAHEMLEGRVQFRKVPVPPHHYSPLKKAWMDIYTPVYEQMKIDIRMNLKARKVELKTRPDTPEIGHLQKCADFVHAYMLGFDVVDAIALLRMDDLYVDSFEIKDVKTLRGEHLSRAIGRLSGKGGKTKFAIENATKTRIVIADSKIHILGSFMNIKIARDSLCSLILGSPAGKVYSKLRAVTARIQDSF</sequence>
<dbReference type="SUPFAM" id="SSF54791">
    <property type="entry name" value="Eukaryotic type KH-domain (KH-domain type I)"/>
    <property type="match status" value="1"/>
</dbReference>
<dbReference type="InterPro" id="IPR036612">
    <property type="entry name" value="KH_dom_type_1_sf"/>
</dbReference>
<accession>A0A1Q3D516</accession>
<keyword evidence="4" id="KW-0539">Nucleus</keyword>
<feature type="region of interest" description="Disordered" evidence="5">
    <location>
        <begin position="1"/>
        <end position="20"/>
    </location>
</feature>
<evidence type="ECO:0000256" key="1">
    <source>
        <dbReference type="ARBA" id="ARBA00004604"/>
    </source>
</evidence>
<dbReference type="GO" id="GO:0005730">
    <property type="term" value="C:nucleolus"/>
    <property type="evidence" value="ECO:0007669"/>
    <property type="project" value="UniProtKB-SubCell"/>
</dbReference>
<dbReference type="OrthoDB" id="1932641at2759"/>
<dbReference type="CDD" id="cd22391">
    <property type="entry name" value="KH-I_PNO1_rpt1"/>
    <property type="match status" value="1"/>
</dbReference>
<feature type="domain" description="K Homology" evidence="6">
    <location>
        <begin position="133"/>
        <end position="206"/>
    </location>
</feature>
<dbReference type="Proteomes" id="UP000187406">
    <property type="component" value="Unassembled WGS sequence"/>
</dbReference>
<gene>
    <name evidence="7" type="ORF">CFOL_v3_30829</name>
</gene>
<dbReference type="GO" id="GO:0003723">
    <property type="term" value="F:RNA binding"/>
    <property type="evidence" value="ECO:0007669"/>
    <property type="project" value="UniProtKB-KW"/>
</dbReference>
<organism evidence="7 8">
    <name type="scientific">Cephalotus follicularis</name>
    <name type="common">Albany pitcher plant</name>
    <dbReference type="NCBI Taxonomy" id="3775"/>
    <lineage>
        <taxon>Eukaryota</taxon>
        <taxon>Viridiplantae</taxon>
        <taxon>Streptophyta</taxon>
        <taxon>Embryophyta</taxon>
        <taxon>Tracheophyta</taxon>
        <taxon>Spermatophyta</taxon>
        <taxon>Magnoliopsida</taxon>
        <taxon>eudicotyledons</taxon>
        <taxon>Gunneridae</taxon>
        <taxon>Pentapetalae</taxon>
        <taxon>rosids</taxon>
        <taxon>fabids</taxon>
        <taxon>Oxalidales</taxon>
        <taxon>Cephalotaceae</taxon>
        <taxon>Cephalotus</taxon>
    </lineage>
</organism>
<dbReference type="Gene3D" id="3.30.1370.10">
    <property type="entry name" value="K Homology domain, type 1"/>
    <property type="match status" value="1"/>
</dbReference>
<dbReference type="AlphaFoldDB" id="A0A1Q3D516"/>
<dbReference type="InterPro" id="IPR055212">
    <property type="entry name" value="KH-I_PNO1_first"/>
</dbReference>
<keyword evidence="8" id="KW-1185">Reference proteome</keyword>
<comment type="caution">
    <text evidence="7">The sequence shown here is derived from an EMBL/GenBank/DDBJ whole genome shotgun (WGS) entry which is preliminary data.</text>
</comment>
<dbReference type="SMART" id="SM00322">
    <property type="entry name" value="KH"/>
    <property type="match status" value="1"/>
</dbReference>
<evidence type="ECO:0000256" key="5">
    <source>
        <dbReference type="SAM" id="MobiDB-lite"/>
    </source>
</evidence>
<dbReference type="PANTHER" id="PTHR12826:SF13">
    <property type="entry name" value="RNA-BINDING PROTEIN PNO1"/>
    <property type="match status" value="1"/>
</dbReference>
<dbReference type="EMBL" id="BDDD01004294">
    <property type="protein sequence ID" value="GAV87403.1"/>
    <property type="molecule type" value="Genomic_DNA"/>
</dbReference>
<dbReference type="FunFam" id="3.30.1370.10:FF:000009">
    <property type="entry name" value="RNA-binding protein PNO1"/>
    <property type="match status" value="1"/>
</dbReference>
<dbReference type="FunCoup" id="A0A1Q3D516">
    <property type="interactions" value="2595"/>
</dbReference>
<dbReference type="InterPro" id="IPR004087">
    <property type="entry name" value="KH_dom"/>
</dbReference>
<evidence type="ECO:0000256" key="2">
    <source>
        <dbReference type="ARBA" id="ARBA00007515"/>
    </source>
</evidence>
<keyword evidence="3" id="KW-0694">RNA-binding</keyword>
<dbReference type="Pfam" id="PF22891">
    <property type="entry name" value="KH_PNO1_2nd"/>
    <property type="match status" value="1"/>
</dbReference>
<dbReference type="InterPro" id="IPR055211">
    <property type="entry name" value="KH_PNO1_2nd"/>
</dbReference>
<comment type="similarity">
    <text evidence="2">Belongs to the PNO1 family.</text>
</comment>
<reference evidence="8" key="1">
    <citation type="submission" date="2016-04" db="EMBL/GenBank/DDBJ databases">
        <title>Cephalotus genome sequencing.</title>
        <authorList>
            <person name="Fukushima K."/>
            <person name="Hasebe M."/>
            <person name="Fang X."/>
        </authorList>
    </citation>
    <scope>NUCLEOTIDE SEQUENCE [LARGE SCALE GENOMIC DNA]</scope>
    <source>
        <strain evidence="8">cv. St1</strain>
    </source>
</reference>
<proteinExistence type="inferred from homology"/>
<evidence type="ECO:0000256" key="4">
    <source>
        <dbReference type="ARBA" id="ARBA00023242"/>
    </source>
</evidence>
<evidence type="ECO:0000313" key="8">
    <source>
        <dbReference type="Proteomes" id="UP000187406"/>
    </source>
</evidence>
<protein>
    <submittedName>
        <fullName evidence="7">KH_1 domain-containing protein</fullName>
    </submittedName>
</protein>
<name>A0A1Q3D516_CEPFO</name>
<dbReference type="CDD" id="cd22392">
    <property type="entry name" value="KH-I_PNO1_rpt2"/>
    <property type="match status" value="1"/>
</dbReference>